<gene>
    <name evidence="2" type="ORF">IW245_004679</name>
</gene>
<dbReference type="AlphaFoldDB" id="A0A8J7GNC4"/>
<keyword evidence="3" id="KW-1185">Reference proteome</keyword>
<dbReference type="EMBL" id="JADOUF010000001">
    <property type="protein sequence ID" value="MBG6138485.1"/>
    <property type="molecule type" value="Genomic_DNA"/>
</dbReference>
<dbReference type="Proteomes" id="UP000622552">
    <property type="component" value="Unassembled WGS sequence"/>
</dbReference>
<name>A0A8J7GNC4_9ACTN</name>
<reference evidence="2" key="1">
    <citation type="submission" date="2020-11" db="EMBL/GenBank/DDBJ databases">
        <title>Sequencing the genomes of 1000 actinobacteria strains.</title>
        <authorList>
            <person name="Klenk H.-P."/>
        </authorList>
    </citation>
    <scope>NUCLEOTIDE SEQUENCE</scope>
    <source>
        <strain evidence="2">DSM 45356</strain>
    </source>
</reference>
<evidence type="ECO:0000256" key="1">
    <source>
        <dbReference type="SAM" id="MobiDB-lite"/>
    </source>
</evidence>
<evidence type="ECO:0000313" key="2">
    <source>
        <dbReference type="EMBL" id="MBG6138485.1"/>
    </source>
</evidence>
<evidence type="ECO:0000313" key="3">
    <source>
        <dbReference type="Proteomes" id="UP000622552"/>
    </source>
</evidence>
<organism evidence="2 3">
    <name type="scientific">Longispora fulva</name>
    <dbReference type="NCBI Taxonomy" id="619741"/>
    <lineage>
        <taxon>Bacteria</taxon>
        <taxon>Bacillati</taxon>
        <taxon>Actinomycetota</taxon>
        <taxon>Actinomycetes</taxon>
        <taxon>Micromonosporales</taxon>
        <taxon>Micromonosporaceae</taxon>
        <taxon>Longispora</taxon>
    </lineage>
</organism>
<accession>A0A8J7GNC4</accession>
<feature type="region of interest" description="Disordered" evidence="1">
    <location>
        <begin position="1"/>
        <end position="27"/>
    </location>
</feature>
<sequence length="332" mass="35064">MSENVTTLEPSAGYLAGGEPVPHTPPGSPTIQRLLDEIATAVFLGRSDRLALLLHEVVPQVGPGSRRREGSLGQALGRLLQVERALRGVGEFTAARAGAWRTLSGTYSALGMHAKAMSAAHHASRVGLAAGLPEEANACLASRVRSAVAPDQCGDADGAVRDLRNLIAYARRFDDLTGPRDLAHLRYAVHRLAVLGCPVAVDVVPVKDGGDPVIRQLNALIGVCDALAGDRPDEAVRLLDTLPASPDVLGEAEALRLRALALHRAGDHDPALAAEHAAQRATRCHDQRLVDWLAAAVSATTERDWLRDTADHYGLQARAALASRRASSRVGG</sequence>
<comment type="caution">
    <text evidence="2">The sequence shown here is derived from an EMBL/GenBank/DDBJ whole genome shotgun (WGS) entry which is preliminary data.</text>
</comment>
<dbReference type="RefSeq" id="WP_197005236.1">
    <property type="nucleotide sequence ID" value="NZ_BONS01000025.1"/>
</dbReference>
<protein>
    <submittedName>
        <fullName evidence="2">Tetratricopeptide (TPR) repeat protein</fullName>
    </submittedName>
</protein>
<proteinExistence type="predicted"/>